<dbReference type="AlphaFoldDB" id="A0A144TIN1"/>
<accession>A0A144TIN1</accession>
<evidence type="ECO:0000259" key="1">
    <source>
        <dbReference type="Pfam" id="PF14491"/>
    </source>
</evidence>
<dbReference type="Proteomes" id="UP000076008">
    <property type="component" value="Unassembled WGS sequence"/>
</dbReference>
<dbReference type="InterPro" id="IPR029492">
    <property type="entry name" value="DUF4435"/>
</dbReference>
<reference evidence="2 3" key="1">
    <citation type="submission" date="2016-03" db="EMBL/GenBank/DDBJ databases">
        <authorList>
            <consortium name="Pathogen Informatics"/>
        </authorList>
    </citation>
    <scope>NUCLEOTIDE SEQUENCE [LARGE SCALE GENOMIC DNA]</scope>
    <source>
        <strain evidence="3">e1252</strain>
    </source>
</reference>
<evidence type="ECO:0000313" key="3">
    <source>
        <dbReference type="Proteomes" id="UP000076008"/>
    </source>
</evidence>
<dbReference type="Pfam" id="PF14491">
    <property type="entry name" value="DUF4435"/>
    <property type="match status" value="1"/>
</dbReference>
<feature type="domain" description="DUF4435" evidence="1">
    <location>
        <begin position="32"/>
        <end position="250"/>
    </location>
</feature>
<sequence length="303" mass="35423">MSISRLEMMLASTKQPCVLRLKLIRDKQDGKPLFVFEGQDDYDFYFHIMNLCGFDRDFSHINGSGKDQSVALYEELSEENHSCLKETYFFVDQDYSLFCYSNKNIFTLPFYAIESPLSDRRIIKHFLVSTFKLDESNRRLIEQLMSFYDKAKNSFYQGIKNISIQLYLSRALGLGIEFPTNEEIFESISKDKVTFKINEIPSIVKQLEESTDEIGVFYDVISNLPNEQLIRGKYVYYFICEWLIKIKKYIHSRIDSAIALDNSTANPLSKIEKVQYNHQDFSFSKLAPSCKKVKELQPFLNSI</sequence>
<evidence type="ECO:0000313" key="2">
    <source>
        <dbReference type="EMBL" id="CZW30520.1"/>
    </source>
</evidence>
<dbReference type="RefSeq" id="WP_063145526.1">
    <property type="nucleotide sequence ID" value="NZ_FJXR01000038.1"/>
</dbReference>
<organism evidence="2 3">
    <name type="scientific">Enterobacter cloacae</name>
    <dbReference type="NCBI Taxonomy" id="550"/>
    <lineage>
        <taxon>Bacteria</taxon>
        <taxon>Pseudomonadati</taxon>
        <taxon>Pseudomonadota</taxon>
        <taxon>Gammaproteobacteria</taxon>
        <taxon>Enterobacterales</taxon>
        <taxon>Enterobacteriaceae</taxon>
        <taxon>Enterobacter</taxon>
        <taxon>Enterobacter cloacae complex</taxon>
    </lineage>
</organism>
<proteinExistence type="predicted"/>
<name>A0A144TIN1_ENTCL</name>
<dbReference type="EMBL" id="FJXR01000038">
    <property type="protein sequence ID" value="CZW30520.1"/>
    <property type="molecule type" value="Genomic_DNA"/>
</dbReference>
<protein>
    <recommendedName>
        <fullName evidence="1">DUF4435 domain-containing protein</fullName>
    </recommendedName>
</protein>
<gene>
    <name evidence="2" type="ORF">SAMEA2273318_04460</name>
</gene>